<dbReference type="PRINTS" id="PR00405">
    <property type="entry name" value="REVINTRACTNG"/>
</dbReference>
<dbReference type="InterPro" id="IPR003618">
    <property type="entry name" value="TFIIS_cen_dom"/>
</dbReference>
<feature type="compositionally biased region" description="Polar residues" evidence="9">
    <location>
        <begin position="222"/>
        <end position="242"/>
    </location>
</feature>
<dbReference type="Gene3D" id="1.25.40.20">
    <property type="entry name" value="Ankyrin repeat-containing domain"/>
    <property type="match status" value="1"/>
</dbReference>
<proteinExistence type="predicted"/>
<dbReference type="InterPro" id="IPR002110">
    <property type="entry name" value="Ankyrin_rpt"/>
</dbReference>
<dbReference type="SUPFAM" id="SSF50729">
    <property type="entry name" value="PH domain-like"/>
    <property type="match status" value="1"/>
</dbReference>
<dbReference type="InterPro" id="IPR036028">
    <property type="entry name" value="SH3-like_dom_sf"/>
</dbReference>
<evidence type="ECO:0000256" key="7">
    <source>
        <dbReference type="PROSITE-ProRule" id="PRU00023"/>
    </source>
</evidence>
<evidence type="ECO:0000256" key="3">
    <source>
        <dbReference type="ARBA" id="ARBA00022723"/>
    </source>
</evidence>
<dbReference type="InterPro" id="IPR001164">
    <property type="entry name" value="ArfGAP_dom"/>
</dbReference>
<dbReference type="InterPro" id="IPR043593">
    <property type="entry name" value="ASAP"/>
</dbReference>
<feature type="region of interest" description="Disordered" evidence="9">
    <location>
        <begin position="688"/>
        <end position="773"/>
    </location>
</feature>
<keyword evidence="3" id="KW-0479">Metal-binding</keyword>
<dbReference type="SUPFAM" id="SSF46942">
    <property type="entry name" value="Elongation factor TFIIS domain 2"/>
    <property type="match status" value="1"/>
</dbReference>
<feature type="region of interest" description="Disordered" evidence="9">
    <location>
        <begin position="936"/>
        <end position="1048"/>
    </location>
</feature>
<evidence type="ECO:0000256" key="1">
    <source>
        <dbReference type="ARBA" id="ARBA00004496"/>
    </source>
</evidence>
<protein>
    <submittedName>
        <fullName evidence="13">ASAP3 protein</fullName>
    </submittedName>
</protein>
<feature type="compositionally biased region" description="Basic and acidic residues" evidence="9">
    <location>
        <begin position="1007"/>
        <end position="1022"/>
    </location>
</feature>
<dbReference type="PROSITE" id="PS50115">
    <property type="entry name" value="ARFGAP"/>
    <property type="match status" value="1"/>
</dbReference>
<dbReference type="InterPro" id="IPR037844">
    <property type="entry name" value="PH_ASAP"/>
</dbReference>
<dbReference type="Pfam" id="PF01412">
    <property type="entry name" value="ArfGap"/>
    <property type="match status" value="1"/>
</dbReference>
<dbReference type="PANTHER" id="PTHR45854:SF1">
    <property type="entry name" value="ARF-GAP WITH SH3 DOMAIN, ANK REPEAT AND PH DOMAIN-CONTAINING PROTEIN 3"/>
    <property type="match status" value="1"/>
</dbReference>
<dbReference type="InterPro" id="IPR036575">
    <property type="entry name" value="TFIIS_cen_dom_sf"/>
</dbReference>
<sequence>AHIENEDQYIEILENLGDSHLSQENNEMSTGFLNLAVFTKEVTALFKNLIQNMNNIISFPLDNLLKADLRDGRLESKKLFEKSWKDYEIRGSKIEKERREKAKQGLIIRTDVSPAEIAEDMEKERRAFQLHMCEYLLKSQELKIKQGPDLLQSLIKFFHAQQNFFQDGLKAAQNLAPFMEKLAASVRTVRQTLDEEVKQLSQLRDSLRSLLQVENKEENLNRKNSGNGYSIHQPQGNKQYGTEKSGFLQKKSDGIRKVWQKRKCGIKYGYLTISHSTINRAPAKLNLLTCQVRPNPDEKKCFDLITHNRTYHFQAEDEQECLVWMSVLQNSKEEALNAAFKGDQGQDQDQSIKELTRSVIVEVRQMPGNEVCCDCSAPDPTWLSTNLGILTCIECSGIHRELGVHYSRIQSLTLDVLSTSELLLAFSIGNARFNDIMEATLSNDFTKPIPKSDMNARKEYIVAKYVDRRYIRKNNSDDIYRLYNTVRSQDINMLLQIYAEGVTLAAPVSIPEGQASIHIDLGETALHLAVKQADRSALPLVDFLIQNSGSIEKTTTDGSTALHYSCQLNKVECVKLLLKGKAALQATNNAGETALDIAKKLNHTKCTELLEQVLAGKFNSQIHVEYTWEAQQDDFYDSEDDLDEKISPLQRSHRSQMSGGKASHRWSYVNTCVTNKTYENIEFLKTGSFQGSPVDGVPPPLPVKSIQRGRSDPLISSPSYECQLPIRRPSNPTSHPGYENSNSQVSPGRISPSQPDAPVCRRSSAPKSAGEPACRLHRQTAFWDSAVQNESRRNGTDPAHLGPISSEKTTSYRRSSGGKSPASSPQSPGSLEELYNSSLGPGYVTSMPIPPSRKNMLMKVRLKRVKALVDCKTDNPEMLTFYKGEVIIVTATDDPSWWSPINARESNMTKEEELIRIAKKLDKMVSRSNMVSAVDQLSLKKESSDSKSSSSSRRLSLDTKAEKMDSPEPKTSSSPILPKKLFVDCKAERRDSQSSQSEAQSPQPRKLSTESKERNEKSKPETPKSPTTPTSPGSPPFSPLGGAISPHLLTGNSIRDKCIEMLAAALKTEGEKKLCPGIKDIIKMGAICNEKSKPETPKSPTTPTSPGSPPFSPLGGAISPHLLTGNSIRDKCIEMLAAALKTEDTYKEYGSNCDSMASEIEDYILSDLANVTGTYFSFCDLELE</sequence>
<dbReference type="InterPro" id="IPR004148">
    <property type="entry name" value="BAR_dom"/>
</dbReference>
<dbReference type="SUPFAM" id="SSF50044">
    <property type="entry name" value="SH3-domain"/>
    <property type="match status" value="1"/>
</dbReference>
<dbReference type="InterPro" id="IPR027267">
    <property type="entry name" value="AH/BAR_dom_sf"/>
</dbReference>
<dbReference type="SUPFAM" id="SSF48403">
    <property type="entry name" value="Ankyrin repeat"/>
    <property type="match status" value="1"/>
</dbReference>
<feature type="compositionally biased region" description="Low complexity" evidence="9">
    <location>
        <begin position="993"/>
        <end position="1004"/>
    </location>
</feature>
<dbReference type="InterPro" id="IPR036770">
    <property type="entry name" value="Ankyrin_rpt-contain_sf"/>
</dbReference>
<dbReference type="InterPro" id="IPR038508">
    <property type="entry name" value="ArfGAP_dom_sf"/>
</dbReference>
<evidence type="ECO:0000259" key="12">
    <source>
        <dbReference type="PROSITE" id="PS51321"/>
    </source>
</evidence>
<feature type="non-terminal residue" evidence="13">
    <location>
        <position position="1"/>
    </location>
</feature>
<dbReference type="InterPro" id="IPR011993">
    <property type="entry name" value="PH-like_dom_sf"/>
</dbReference>
<dbReference type="Pfam" id="PF00169">
    <property type="entry name" value="PH"/>
    <property type="match status" value="1"/>
</dbReference>
<feature type="region of interest" description="Disordered" evidence="9">
    <location>
        <begin position="217"/>
        <end position="243"/>
    </location>
</feature>
<dbReference type="Gene3D" id="2.30.29.30">
    <property type="entry name" value="Pleckstrin-homology domain (PH domain)/Phosphotyrosine-binding domain (PTB)"/>
    <property type="match status" value="1"/>
</dbReference>
<dbReference type="Gene3D" id="1.20.1270.60">
    <property type="entry name" value="Arfaptin homology (AH) domain/BAR domain"/>
    <property type="match status" value="1"/>
</dbReference>
<feature type="repeat" description="ANK" evidence="7">
    <location>
        <begin position="557"/>
        <end position="589"/>
    </location>
</feature>
<organism evidence="13 14">
    <name type="scientific">Polypterus senegalus</name>
    <name type="common">Senegal bichir</name>
    <dbReference type="NCBI Taxonomy" id="55291"/>
    <lineage>
        <taxon>Eukaryota</taxon>
        <taxon>Metazoa</taxon>
        <taxon>Chordata</taxon>
        <taxon>Craniata</taxon>
        <taxon>Vertebrata</taxon>
        <taxon>Euteleostomi</taxon>
        <taxon>Actinopterygii</taxon>
        <taxon>Polypteriformes</taxon>
        <taxon>Polypteridae</taxon>
        <taxon>Polypterus</taxon>
    </lineage>
</organism>
<dbReference type="Gene3D" id="1.25.40.950">
    <property type="match status" value="1"/>
</dbReference>
<reference evidence="13" key="1">
    <citation type="journal article" date="2021" name="Cell">
        <title>Tracing the genetic footprints of vertebrate landing in non-teleost ray-finned fishes.</title>
        <authorList>
            <person name="Bi X."/>
            <person name="Wang K."/>
            <person name="Yang L."/>
            <person name="Pan H."/>
            <person name="Jiang H."/>
            <person name="Wei Q."/>
            <person name="Fang M."/>
            <person name="Yu H."/>
            <person name="Zhu C."/>
            <person name="Cai Y."/>
            <person name="He Y."/>
            <person name="Gan X."/>
            <person name="Zeng H."/>
            <person name="Yu D."/>
            <person name="Zhu Y."/>
            <person name="Jiang H."/>
            <person name="Qiu Q."/>
            <person name="Yang H."/>
            <person name="Zhang Y.E."/>
            <person name="Wang W."/>
            <person name="Zhu M."/>
            <person name="He S."/>
            <person name="Zhang G."/>
        </authorList>
    </citation>
    <scope>NUCLEOTIDE SEQUENCE</scope>
    <source>
        <strain evidence="13">Bchr_001</strain>
    </source>
</reference>
<evidence type="ECO:0000256" key="8">
    <source>
        <dbReference type="PROSITE-ProRule" id="PRU00288"/>
    </source>
</evidence>
<feature type="compositionally biased region" description="Basic and acidic residues" evidence="9">
    <location>
        <begin position="955"/>
        <end position="968"/>
    </location>
</feature>
<feature type="non-terminal residue" evidence="13">
    <location>
        <position position="1184"/>
    </location>
</feature>
<dbReference type="Proteomes" id="UP001166052">
    <property type="component" value="Unassembled WGS sequence"/>
</dbReference>
<feature type="domain" description="TFIIS central" evidence="12">
    <location>
        <begin position="1128"/>
        <end position="1184"/>
    </location>
</feature>
<evidence type="ECO:0000313" key="14">
    <source>
        <dbReference type="Proteomes" id="UP001166052"/>
    </source>
</evidence>
<keyword evidence="6 7" id="KW-0040">ANK repeat</keyword>
<evidence type="ECO:0000256" key="5">
    <source>
        <dbReference type="ARBA" id="ARBA00022833"/>
    </source>
</evidence>
<evidence type="ECO:0000256" key="9">
    <source>
        <dbReference type="SAM" id="MobiDB-lite"/>
    </source>
</evidence>
<feature type="compositionally biased region" description="Basic and acidic residues" evidence="9">
    <location>
        <begin position="981"/>
        <end position="992"/>
    </location>
</feature>
<gene>
    <name evidence="13" type="primary">Asap3</name>
    <name evidence="13" type="ORF">GTO92_0020774</name>
</gene>
<dbReference type="InterPro" id="IPR001849">
    <property type="entry name" value="PH_domain"/>
</dbReference>
<accession>A0ABS2YV48</accession>
<dbReference type="PROSITE" id="PS50297">
    <property type="entry name" value="ANK_REP_REGION"/>
    <property type="match status" value="1"/>
</dbReference>
<feature type="compositionally biased region" description="Polar residues" evidence="9">
    <location>
        <begin position="730"/>
        <end position="754"/>
    </location>
</feature>
<evidence type="ECO:0000256" key="4">
    <source>
        <dbReference type="ARBA" id="ARBA00022737"/>
    </source>
</evidence>
<dbReference type="SUPFAM" id="SSF103657">
    <property type="entry name" value="BAR/IMD domain-like"/>
    <property type="match status" value="1"/>
</dbReference>
<keyword evidence="2" id="KW-0963">Cytoplasm</keyword>
<dbReference type="Pfam" id="PF12796">
    <property type="entry name" value="Ank_2"/>
    <property type="match status" value="1"/>
</dbReference>
<dbReference type="PROSITE" id="PS50088">
    <property type="entry name" value="ANK_REPEAT"/>
    <property type="match status" value="2"/>
</dbReference>
<evidence type="ECO:0000259" key="11">
    <source>
        <dbReference type="PROSITE" id="PS50115"/>
    </source>
</evidence>
<comment type="subcellular location">
    <subcellularLocation>
        <location evidence="1">Cytoplasm</location>
    </subcellularLocation>
</comment>
<evidence type="ECO:0000313" key="13">
    <source>
        <dbReference type="EMBL" id="MBN3290358.1"/>
    </source>
</evidence>
<dbReference type="CDD" id="cd13251">
    <property type="entry name" value="PH_ASAP"/>
    <property type="match status" value="1"/>
</dbReference>
<evidence type="ECO:0000256" key="2">
    <source>
        <dbReference type="ARBA" id="ARBA00022490"/>
    </source>
</evidence>
<name>A0ABS2YV48_POLSE</name>
<dbReference type="SMART" id="SM00105">
    <property type="entry name" value="ArfGap"/>
    <property type="match status" value="1"/>
</dbReference>
<dbReference type="PROSITE" id="PS50003">
    <property type="entry name" value="PH_DOMAIN"/>
    <property type="match status" value="1"/>
</dbReference>
<feature type="region of interest" description="Disordered" evidence="9">
    <location>
        <begin position="785"/>
        <end position="836"/>
    </location>
</feature>
<feature type="domain" description="Arf-GAP" evidence="11">
    <location>
        <begin position="357"/>
        <end position="478"/>
    </location>
</feature>
<evidence type="ECO:0000259" key="10">
    <source>
        <dbReference type="PROSITE" id="PS50003"/>
    </source>
</evidence>
<dbReference type="SMART" id="SM00248">
    <property type="entry name" value="ANK"/>
    <property type="match status" value="3"/>
</dbReference>
<comment type="caution">
    <text evidence="13">The sequence shown here is derived from an EMBL/GenBank/DDBJ whole genome shotgun (WGS) entry which is preliminary data.</text>
</comment>
<dbReference type="SMART" id="SM00233">
    <property type="entry name" value="PH"/>
    <property type="match status" value="1"/>
</dbReference>
<dbReference type="Pfam" id="PF16746">
    <property type="entry name" value="BAR_3"/>
    <property type="match status" value="1"/>
</dbReference>
<feature type="repeat" description="ANK" evidence="7">
    <location>
        <begin position="521"/>
        <end position="556"/>
    </location>
</feature>
<dbReference type="InterPro" id="IPR037278">
    <property type="entry name" value="ARFGAP/RecO"/>
</dbReference>
<dbReference type="EMBL" id="JAAWVN010007908">
    <property type="protein sequence ID" value="MBN3290358.1"/>
    <property type="molecule type" value="Genomic_DNA"/>
</dbReference>
<feature type="compositionally biased region" description="Polar residues" evidence="9">
    <location>
        <begin position="806"/>
        <end position="836"/>
    </location>
</feature>
<dbReference type="PANTHER" id="PTHR45854">
    <property type="entry name" value="ASAP FAMILY MEMBER"/>
    <property type="match status" value="1"/>
</dbReference>
<keyword evidence="5" id="KW-0862">Zinc</keyword>
<evidence type="ECO:0000256" key="6">
    <source>
        <dbReference type="ARBA" id="ARBA00023043"/>
    </source>
</evidence>
<keyword evidence="14" id="KW-1185">Reference proteome</keyword>
<keyword evidence="4" id="KW-0677">Repeat</keyword>
<dbReference type="Gene3D" id="2.30.30.40">
    <property type="entry name" value="SH3 Domains"/>
    <property type="match status" value="1"/>
</dbReference>
<keyword evidence="8" id="KW-0863">Zinc-finger</keyword>
<dbReference type="PROSITE" id="PS51321">
    <property type="entry name" value="TFIIS_CENTRAL"/>
    <property type="match status" value="1"/>
</dbReference>
<dbReference type="Gene3D" id="1.10.220.150">
    <property type="entry name" value="Arf GTPase activating protein"/>
    <property type="match status" value="1"/>
</dbReference>
<feature type="region of interest" description="Disordered" evidence="9">
    <location>
        <begin position="1089"/>
        <end position="1116"/>
    </location>
</feature>
<dbReference type="SUPFAM" id="SSF57863">
    <property type="entry name" value="ArfGap/RecO-like zinc finger"/>
    <property type="match status" value="1"/>
</dbReference>
<feature type="domain" description="PH" evidence="10">
    <location>
        <begin position="241"/>
        <end position="333"/>
    </location>
</feature>